<dbReference type="SUPFAM" id="SSF53335">
    <property type="entry name" value="S-adenosyl-L-methionine-dependent methyltransferases"/>
    <property type="match status" value="1"/>
</dbReference>
<reference evidence="1 2" key="1">
    <citation type="submission" date="2022-11" db="EMBL/GenBank/DDBJ databases">
        <title>Minimal conservation of predation-associated metabolite biosynthetic gene clusters underscores biosynthetic potential of Myxococcota including descriptions for ten novel species: Archangium lansinium sp. nov., Myxococcus landrumus sp. nov., Nannocystis bai.</title>
        <authorList>
            <person name="Ahearne A."/>
            <person name="Stevens C."/>
            <person name="Phillips K."/>
        </authorList>
    </citation>
    <scope>NUCLEOTIDE SEQUENCE [LARGE SCALE GENOMIC DNA]</scope>
    <source>
        <strain evidence="1 2">MIWBW</strain>
    </source>
</reference>
<proteinExistence type="predicted"/>
<name>A0ABT4AB86_9BACT</name>
<dbReference type="InterPro" id="IPR029063">
    <property type="entry name" value="SAM-dependent_MTases_sf"/>
</dbReference>
<gene>
    <name evidence="1" type="ORF">OV287_30680</name>
</gene>
<organism evidence="1 2">
    <name type="scientific">Archangium lansingense</name>
    <dbReference type="NCBI Taxonomy" id="2995310"/>
    <lineage>
        <taxon>Bacteria</taxon>
        <taxon>Pseudomonadati</taxon>
        <taxon>Myxococcota</taxon>
        <taxon>Myxococcia</taxon>
        <taxon>Myxococcales</taxon>
        <taxon>Cystobacterineae</taxon>
        <taxon>Archangiaceae</taxon>
        <taxon>Archangium</taxon>
    </lineage>
</organism>
<dbReference type="RefSeq" id="WP_267537596.1">
    <property type="nucleotide sequence ID" value="NZ_JAPNKA010000001.1"/>
</dbReference>
<dbReference type="GO" id="GO:0032259">
    <property type="term" value="P:methylation"/>
    <property type="evidence" value="ECO:0007669"/>
    <property type="project" value="UniProtKB-KW"/>
</dbReference>
<keyword evidence="1" id="KW-0489">Methyltransferase</keyword>
<evidence type="ECO:0000313" key="2">
    <source>
        <dbReference type="Proteomes" id="UP001207654"/>
    </source>
</evidence>
<protein>
    <submittedName>
        <fullName evidence="1">Class I SAM-dependent methyltransferase</fullName>
    </submittedName>
</protein>
<dbReference type="EMBL" id="JAPNKA010000001">
    <property type="protein sequence ID" value="MCY1078836.1"/>
    <property type="molecule type" value="Genomic_DNA"/>
</dbReference>
<dbReference type="Gene3D" id="3.40.50.150">
    <property type="entry name" value="Vaccinia Virus protein VP39"/>
    <property type="match status" value="1"/>
</dbReference>
<keyword evidence="2" id="KW-1185">Reference proteome</keyword>
<dbReference type="GO" id="GO:0008168">
    <property type="term" value="F:methyltransferase activity"/>
    <property type="evidence" value="ECO:0007669"/>
    <property type="project" value="UniProtKB-KW"/>
</dbReference>
<keyword evidence="1" id="KW-0808">Transferase</keyword>
<accession>A0ABT4AB86</accession>
<evidence type="ECO:0000313" key="1">
    <source>
        <dbReference type="EMBL" id="MCY1078836.1"/>
    </source>
</evidence>
<sequence length="91" mass="10183">MTYAVLLREGGRILGVPRRKIQGQIHVRLNLSPPLPCPLFWFEEVDLGYFTLRLSDAVGLSGQVVATDINDEALEKLRARVSEPTGRRPDP</sequence>
<comment type="caution">
    <text evidence="1">The sequence shown here is derived from an EMBL/GenBank/DDBJ whole genome shotgun (WGS) entry which is preliminary data.</text>
</comment>
<dbReference type="Proteomes" id="UP001207654">
    <property type="component" value="Unassembled WGS sequence"/>
</dbReference>